<keyword evidence="3" id="KW-0012">Acyltransferase</keyword>
<keyword evidence="3" id="KW-0808">Transferase</keyword>
<accession>A0AAD9FRB0</accession>
<dbReference type="GO" id="GO:0016746">
    <property type="term" value="F:acyltransferase activity"/>
    <property type="evidence" value="ECO:0007669"/>
    <property type="project" value="UniProtKB-KW"/>
</dbReference>
<dbReference type="Pfam" id="PF01553">
    <property type="entry name" value="Acyltransferase"/>
    <property type="match status" value="1"/>
</dbReference>
<feature type="domain" description="Phospholipid/glycerol acyltransferase" evidence="2">
    <location>
        <begin position="120"/>
        <end position="255"/>
    </location>
</feature>
<name>A0AAD9FRB0_PAPLA</name>
<organism evidence="3 4">
    <name type="scientific">Papiliotrema laurentii</name>
    <name type="common">Cryptococcus laurentii</name>
    <dbReference type="NCBI Taxonomy" id="5418"/>
    <lineage>
        <taxon>Eukaryota</taxon>
        <taxon>Fungi</taxon>
        <taxon>Dikarya</taxon>
        <taxon>Basidiomycota</taxon>
        <taxon>Agaricomycotina</taxon>
        <taxon>Tremellomycetes</taxon>
        <taxon>Tremellales</taxon>
        <taxon>Rhynchogastremaceae</taxon>
        <taxon>Papiliotrema</taxon>
    </lineage>
</organism>
<proteinExistence type="predicted"/>
<evidence type="ECO:0000256" key="1">
    <source>
        <dbReference type="SAM" id="Phobius"/>
    </source>
</evidence>
<evidence type="ECO:0000313" key="4">
    <source>
        <dbReference type="Proteomes" id="UP001182556"/>
    </source>
</evidence>
<keyword evidence="1" id="KW-0812">Transmembrane</keyword>
<feature type="transmembrane region" description="Helical" evidence="1">
    <location>
        <begin position="31"/>
        <end position="56"/>
    </location>
</feature>
<dbReference type="Proteomes" id="UP001182556">
    <property type="component" value="Unassembled WGS sequence"/>
</dbReference>
<dbReference type="EMBL" id="JAODAN010000004">
    <property type="protein sequence ID" value="KAK1924809.1"/>
    <property type="molecule type" value="Genomic_DNA"/>
</dbReference>
<dbReference type="SUPFAM" id="SSF69593">
    <property type="entry name" value="Glycerol-3-phosphate (1)-acyltransferase"/>
    <property type="match status" value="1"/>
</dbReference>
<dbReference type="PANTHER" id="PTHR10983:SF16">
    <property type="entry name" value="LYSOCARDIOLIPIN ACYLTRANSFERASE 1"/>
    <property type="match status" value="1"/>
</dbReference>
<keyword evidence="1" id="KW-1133">Transmembrane helix</keyword>
<comment type="caution">
    <text evidence="3">The sequence shown here is derived from an EMBL/GenBank/DDBJ whole genome shotgun (WGS) entry which is preliminary data.</text>
</comment>
<dbReference type="SMART" id="SM00563">
    <property type="entry name" value="PlsC"/>
    <property type="match status" value="1"/>
</dbReference>
<keyword evidence="1" id="KW-0472">Membrane</keyword>
<keyword evidence="4" id="KW-1185">Reference proteome</keyword>
<dbReference type="CDD" id="cd07990">
    <property type="entry name" value="LPLAT_LCLAT1-like"/>
    <property type="match status" value="1"/>
</dbReference>
<feature type="transmembrane region" description="Helical" evidence="1">
    <location>
        <begin position="76"/>
        <end position="95"/>
    </location>
</feature>
<evidence type="ECO:0000313" key="3">
    <source>
        <dbReference type="EMBL" id="KAK1924809.1"/>
    </source>
</evidence>
<dbReference type="GO" id="GO:0036149">
    <property type="term" value="P:phosphatidylinositol acyl-chain remodeling"/>
    <property type="evidence" value="ECO:0007669"/>
    <property type="project" value="TreeGrafter"/>
</dbReference>
<dbReference type="PANTHER" id="PTHR10983">
    <property type="entry name" value="1-ACYLGLYCEROL-3-PHOSPHATE ACYLTRANSFERASE-RELATED"/>
    <property type="match status" value="1"/>
</dbReference>
<protein>
    <submittedName>
        <fullName evidence="3">Acyltransferase</fullName>
    </submittedName>
</protein>
<sequence>MKGPGLTISTMPLYTIPIAQRPSHGPLFSKIFFPIVFNLGQLGINSAQFLALPLLLIPIVGRRAFNSVIDYTKDGYGRLLILITLLFGPTTMVLTTDSPDITVSRDAQGNVLNINLPDRMVVMANHQAYLDWMYLWILACYSGSARGIIILLKASLKNIPIVGWGMQFFNFIFLNRSWASDKANLTKALTDLAKASQTDETSSLLGKARSPLWLLIFPEGTIISDEERVKSVRYAQREGIDDLVTLLHPRSTGLLFCLRTLLPHIPDLKLLDVTIGYPGVPYGKYPQDYYGLVSVFFRSVPPPTVHLHLRLYSDLSSPDCGIPSLQSDGDLASPEESRAFELWLRAIWQAKEKRMEGFYKEHRFPGDSEAFPIREQ</sequence>
<feature type="transmembrane region" description="Helical" evidence="1">
    <location>
        <begin position="133"/>
        <end position="152"/>
    </location>
</feature>
<gene>
    <name evidence="3" type="ORF">DB88DRAFT_486947</name>
</gene>
<dbReference type="AlphaFoldDB" id="A0AAD9FRB0"/>
<dbReference type="InterPro" id="IPR002123">
    <property type="entry name" value="Plipid/glycerol_acylTrfase"/>
</dbReference>
<reference evidence="3" key="1">
    <citation type="submission" date="2023-02" db="EMBL/GenBank/DDBJ databases">
        <title>Identification and recombinant expression of a fungal hydrolase from Papiliotrema laurentii that hydrolyzes apple cutin and clears colloidal polyester polyurethane.</title>
        <authorList>
            <consortium name="DOE Joint Genome Institute"/>
            <person name="Roman V.A."/>
            <person name="Bojanowski C."/>
            <person name="Crable B.R."/>
            <person name="Wagner D.N."/>
            <person name="Hung C.S."/>
            <person name="Nadeau L.J."/>
            <person name="Schratz L."/>
            <person name="Haridas S."/>
            <person name="Pangilinan J."/>
            <person name="Lipzen A."/>
            <person name="Na H."/>
            <person name="Yan M."/>
            <person name="Ng V."/>
            <person name="Grigoriev I.V."/>
            <person name="Spatafora J.W."/>
            <person name="Barlow D."/>
            <person name="Biffinger J."/>
            <person name="Kelley-Loughnane N."/>
            <person name="Varaljay V.A."/>
            <person name="Crookes-Goodson W.J."/>
        </authorList>
    </citation>
    <scope>NUCLEOTIDE SEQUENCE</scope>
    <source>
        <strain evidence="3">5307AH</strain>
    </source>
</reference>
<dbReference type="GO" id="GO:0005783">
    <property type="term" value="C:endoplasmic reticulum"/>
    <property type="evidence" value="ECO:0007669"/>
    <property type="project" value="TreeGrafter"/>
</dbReference>
<evidence type="ECO:0000259" key="2">
    <source>
        <dbReference type="SMART" id="SM00563"/>
    </source>
</evidence>